<feature type="transmembrane region" description="Helical" evidence="6">
    <location>
        <begin position="12"/>
        <end position="37"/>
    </location>
</feature>
<dbReference type="InterPro" id="IPR011701">
    <property type="entry name" value="MFS"/>
</dbReference>
<feature type="compositionally biased region" description="Pro residues" evidence="5">
    <location>
        <begin position="202"/>
        <end position="223"/>
    </location>
</feature>
<name>A0A939RWI9_9CELL</name>
<feature type="transmembrane region" description="Helical" evidence="6">
    <location>
        <begin position="377"/>
        <end position="399"/>
    </location>
</feature>
<feature type="domain" description="Major facilitator superfamily (MFS) profile" evidence="7">
    <location>
        <begin position="234"/>
        <end position="429"/>
    </location>
</feature>
<dbReference type="AlphaFoldDB" id="A0A939RWI9"/>
<feature type="compositionally biased region" description="Low complexity" evidence="5">
    <location>
        <begin position="224"/>
        <end position="234"/>
    </location>
</feature>
<evidence type="ECO:0000313" key="8">
    <source>
        <dbReference type="EMBL" id="MBO1752663.1"/>
    </source>
</evidence>
<feature type="transmembrane region" description="Helical" evidence="6">
    <location>
        <begin position="405"/>
        <end position="425"/>
    </location>
</feature>
<dbReference type="RefSeq" id="WP_208056354.1">
    <property type="nucleotide sequence ID" value="NZ_JAGEMK010000007.1"/>
</dbReference>
<dbReference type="PANTHER" id="PTHR23531:SF1">
    <property type="entry name" value="QUINOLENE RESISTANCE PROTEIN NORA"/>
    <property type="match status" value="1"/>
</dbReference>
<keyword evidence="3 6" id="KW-1133">Transmembrane helix</keyword>
<evidence type="ECO:0000256" key="3">
    <source>
        <dbReference type="ARBA" id="ARBA00022989"/>
    </source>
</evidence>
<proteinExistence type="predicted"/>
<feature type="transmembrane region" description="Helical" evidence="6">
    <location>
        <begin position="77"/>
        <end position="95"/>
    </location>
</feature>
<feature type="transmembrane region" description="Helical" evidence="6">
    <location>
        <begin position="338"/>
        <end position="356"/>
    </location>
</feature>
<evidence type="ECO:0000256" key="6">
    <source>
        <dbReference type="SAM" id="Phobius"/>
    </source>
</evidence>
<gene>
    <name evidence="8" type="ORF">J4G33_12690</name>
</gene>
<dbReference type="Gene3D" id="1.20.1250.20">
    <property type="entry name" value="MFS general substrate transporter like domains"/>
    <property type="match status" value="1"/>
</dbReference>
<dbReference type="SUPFAM" id="SSF103473">
    <property type="entry name" value="MFS general substrate transporter"/>
    <property type="match status" value="1"/>
</dbReference>
<dbReference type="InterPro" id="IPR020846">
    <property type="entry name" value="MFS_dom"/>
</dbReference>
<evidence type="ECO:0000256" key="2">
    <source>
        <dbReference type="ARBA" id="ARBA00022692"/>
    </source>
</evidence>
<organism evidence="8 9">
    <name type="scientific">Actinotalea soli</name>
    <dbReference type="NCBI Taxonomy" id="2819234"/>
    <lineage>
        <taxon>Bacteria</taxon>
        <taxon>Bacillati</taxon>
        <taxon>Actinomycetota</taxon>
        <taxon>Actinomycetes</taxon>
        <taxon>Micrococcales</taxon>
        <taxon>Cellulomonadaceae</taxon>
        <taxon>Actinotalea</taxon>
    </lineage>
</organism>
<comment type="caution">
    <text evidence="8">The sequence shown here is derived from an EMBL/GenBank/DDBJ whole genome shotgun (WGS) entry which is preliminary data.</text>
</comment>
<keyword evidence="2 6" id="KW-0812">Transmembrane</keyword>
<dbReference type="InterPro" id="IPR036259">
    <property type="entry name" value="MFS_trans_sf"/>
</dbReference>
<feature type="region of interest" description="Disordered" evidence="5">
    <location>
        <begin position="194"/>
        <end position="234"/>
    </location>
</feature>
<keyword evidence="4 6" id="KW-0472">Membrane</keyword>
<protein>
    <submittedName>
        <fullName evidence="8">MFS transporter</fullName>
    </submittedName>
</protein>
<keyword evidence="9" id="KW-1185">Reference proteome</keyword>
<feature type="transmembrane region" description="Helical" evidence="6">
    <location>
        <begin position="270"/>
        <end position="292"/>
    </location>
</feature>
<sequence length="429" mass="41810">MSAPRAVFSRDYLLLLAAVFGALSNYAPLLSVVPLWAAQGGAGGGAVGAVTGVMMGATVVTQLAMRPLLRALSLRRMVAVGALVMGLATPAYLLSTAIGPVLAVSALRGAGFALVVVAGAALVSELVADTHLSRGTGFFGLAAGLPNVAMLPLGVLVAQQVGFLPVVVGTTLLALVAVPLALGLSTDEPRGRQVRAVDLSSPPSPHPATPAPADPAPADPAPADPSEATTAPTLTVHPPLGPLVAPAVVFLATALGLGAALTFLPLAVPVAGTASVALLVLSVAMIVGRVGAGALGDGRGPGALLLPGVLLSGGGMLGVALAAGAAGSPWTASPTVTVLLAVVGAGLFGLGFGAVQNDSLVVILRRSGRGGHGTASTVWNIAYDGGTGLGAVIVGAVLVGTGYGWAFGATAVGILLVAPVARRLAVRSR</sequence>
<feature type="transmembrane region" description="Helical" evidence="6">
    <location>
        <begin position="43"/>
        <end position="65"/>
    </location>
</feature>
<feature type="transmembrane region" description="Helical" evidence="6">
    <location>
        <begin position="163"/>
        <end position="185"/>
    </location>
</feature>
<dbReference type="PROSITE" id="PS50850">
    <property type="entry name" value="MFS"/>
    <property type="match status" value="1"/>
</dbReference>
<dbReference type="Pfam" id="PF07690">
    <property type="entry name" value="MFS_1"/>
    <property type="match status" value="1"/>
</dbReference>
<evidence type="ECO:0000259" key="7">
    <source>
        <dbReference type="PROSITE" id="PS50850"/>
    </source>
</evidence>
<dbReference type="GO" id="GO:0005886">
    <property type="term" value="C:plasma membrane"/>
    <property type="evidence" value="ECO:0007669"/>
    <property type="project" value="UniProtKB-SubCell"/>
</dbReference>
<dbReference type="InterPro" id="IPR052714">
    <property type="entry name" value="MFS_Exporter"/>
</dbReference>
<feature type="transmembrane region" description="Helical" evidence="6">
    <location>
        <begin position="135"/>
        <end position="157"/>
    </location>
</feature>
<accession>A0A939RWI9</accession>
<dbReference type="GO" id="GO:0022857">
    <property type="term" value="F:transmembrane transporter activity"/>
    <property type="evidence" value="ECO:0007669"/>
    <property type="project" value="InterPro"/>
</dbReference>
<dbReference type="Proteomes" id="UP000664209">
    <property type="component" value="Unassembled WGS sequence"/>
</dbReference>
<feature type="transmembrane region" description="Helical" evidence="6">
    <location>
        <begin position="243"/>
        <end position="264"/>
    </location>
</feature>
<feature type="transmembrane region" description="Helical" evidence="6">
    <location>
        <begin position="304"/>
        <end position="326"/>
    </location>
</feature>
<evidence type="ECO:0000256" key="1">
    <source>
        <dbReference type="ARBA" id="ARBA00004651"/>
    </source>
</evidence>
<evidence type="ECO:0000256" key="5">
    <source>
        <dbReference type="SAM" id="MobiDB-lite"/>
    </source>
</evidence>
<feature type="transmembrane region" description="Helical" evidence="6">
    <location>
        <begin position="101"/>
        <end position="123"/>
    </location>
</feature>
<evidence type="ECO:0000313" key="9">
    <source>
        <dbReference type="Proteomes" id="UP000664209"/>
    </source>
</evidence>
<dbReference type="PANTHER" id="PTHR23531">
    <property type="entry name" value="QUINOLENE RESISTANCE PROTEIN NORA"/>
    <property type="match status" value="1"/>
</dbReference>
<comment type="subcellular location">
    <subcellularLocation>
        <location evidence="1">Cell membrane</location>
        <topology evidence="1">Multi-pass membrane protein</topology>
    </subcellularLocation>
</comment>
<reference evidence="8" key="1">
    <citation type="submission" date="2021-03" db="EMBL/GenBank/DDBJ databases">
        <title>Actinotalea soli sp. nov., isolated from soil.</title>
        <authorList>
            <person name="Ping W."/>
            <person name="Zhang J."/>
        </authorList>
    </citation>
    <scope>NUCLEOTIDE SEQUENCE</scope>
    <source>
        <strain evidence="8">BY-33</strain>
    </source>
</reference>
<dbReference type="EMBL" id="JAGEMK010000007">
    <property type="protein sequence ID" value="MBO1752663.1"/>
    <property type="molecule type" value="Genomic_DNA"/>
</dbReference>
<evidence type="ECO:0000256" key="4">
    <source>
        <dbReference type="ARBA" id="ARBA00023136"/>
    </source>
</evidence>